<dbReference type="GO" id="GO:0000724">
    <property type="term" value="P:double-strand break repair via homologous recombination"/>
    <property type="evidence" value="ECO:0007669"/>
    <property type="project" value="InterPro"/>
</dbReference>
<evidence type="ECO:0000313" key="3">
    <source>
        <dbReference type="Proteomes" id="UP000244855"/>
    </source>
</evidence>
<sequence>MDGDAKKLGERLLGEVETEGLSELFASLREFNNVTFSSSSPPLTIDLLSPPYSTHPSGGGKSTLTQLLIVHAILPQSLLGVSLNGASSSIVLVDPLSHFRASRLTEFLLHHLTSTLSAHGQDVRSAPVKEEVLRCVRTALSHVLIYRPSSWASLVATLDGLPGYLFDDDEDAENSDRGSSGTHGKLPPNPLAHRRLHAIILEDIHSFIPHLRSTAPPARSNAIPSPLSLLTPQIRTLHKILRPSVIMLTSLSPLAANANAGSIVHGGITRLAVRRIDVPRFAPGISIEEAEAERELRWKVVERGRFEVWRVGAGEAVVFRIRGAGDVVVEGGDDGGGSEMVTG</sequence>
<dbReference type="PANTHER" id="PTHR46644:SF2">
    <property type="entry name" value="DNA REPAIR PROTEIN XRCC2"/>
    <property type="match status" value="1"/>
</dbReference>
<dbReference type="EMBL" id="KZ805455">
    <property type="protein sequence ID" value="PVH96757.1"/>
    <property type="molecule type" value="Genomic_DNA"/>
</dbReference>
<dbReference type="Proteomes" id="UP000244855">
    <property type="component" value="Unassembled WGS sequence"/>
</dbReference>
<accession>A0A2V1DF53</accession>
<dbReference type="PANTHER" id="PTHR46644">
    <property type="entry name" value="DNA REPAIR PROTEIN XRCC2"/>
    <property type="match status" value="1"/>
</dbReference>
<dbReference type="GO" id="GO:0005657">
    <property type="term" value="C:replication fork"/>
    <property type="evidence" value="ECO:0007669"/>
    <property type="project" value="InterPro"/>
</dbReference>
<dbReference type="GO" id="GO:0033063">
    <property type="term" value="C:Rad51B-Rad51C-Rad51D-XRCC2 complex"/>
    <property type="evidence" value="ECO:0007669"/>
    <property type="project" value="InterPro"/>
</dbReference>
<keyword evidence="3" id="KW-1185">Reference proteome</keyword>
<dbReference type="GO" id="GO:0000400">
    <property type="term" value="F:four-way junction DNA binding"/>
    <property type="evidence" value="ECO:0007669"/>
    <property type="project" value="TreeGrafter"/>
</dbReference>
<dbReference type="GO" id="GO:0005815">
    <property type="term" value="C:microtubule organizing center"/>
    <property type="evidence" value="ECO:0007669"/>
    <property type="project" value="TreeGrafter"/>
</dbReference>
<evidence type="ECO:0000256" key="1">
    <source>
        <dbReference type="SAM" id="MobiDB-lite"/>
    </source>
</evidence>
<dbReference type="OrthoDB" id="420422at2759"/>
<organism evidence="2 3">
    <name type="scientific">Periconia macrospinosa</name>
    <dbReference type="NCBI Taxonomy" id="97972"/>
    <lineage>
        <taxon>Eukaryota</taxon>
        <taxon>Fungi</taxon>
        <taxon>Dikarya</taxon>
        <taxon>Ascomycota</taxon>
        <taxon>Pezizomycotina</taxon>
        <taxon>Dothideomycetes</taxon>
        <taxon>Pleosporomycetidae</taxon>
        <taxon>Pleosporales</taxon>
        <taxon>Massarineae</taxon>
        <taxon>Periconiaceae</taxon>
        <taxon>Periconia</taxon>
    </lineage>
</organism>
<evidence type="ECO:0008006" key="4">
    <source>
        <dbReference type="Google" id="ProtNLM"/>
    </source>
</evidence>
<protein>
    <recommendedName>
        <fullName evidence="4">DNA recombination and repair protein Rad51-like C-terminal domain-containing protein</fullName>
    </recommendedName>
</protein>
<dbReference type="GO" id="GO:0042148">
    <property type="term" value="P:DNA strand invasion"/>
    <property type="evidence" value="ECO:0007669"/>
    <property type="project" value="TreeGrafter"/>
</dbReference>
<dbReference type="InterPro" id="IPR027417">
    <property type="entry name" value="P-loop_NTPase"/>
</dbReference>
<dbReference type="Gene3D" id="3.40.50.300">
    <property type="entry name" value="P-loop containing nucleotide triphosphate hydrolases"/>
    <property type="match status" value="1"/>
</dbReference>
<reference evidence="2 3" key="1">
    <citation type="journal article" date="2018" name="Sci. Rep.">
        <title>Comparative genomics provides insights into the lifestyle and reveals functional heterogeneity of dark septate endophytic fungi.</title>
        <authorList>
            <person name="Knapp D.G."/>
            <person name="Nemeth J.B."/>
            <person name="Barry K."/>
            <person name="Hainaut M."/>
            <person name="Henrissat B."/>
            <person name="Johnson J."/>
            <person name="Kuo A."/>
            <person name="Lim J.H.P."/>
            <person name="Lipzen A."/>
            <person name="Nolan M."/>
            <person name="Ohm R.A."/>
            <person name="Tamas L."/>
            <person name="Grigoriev I.V."/>
            <person name="Spatafora J.W."/>
            <person name="Nagy L.G."/>
            <person name="Kovacs G.M."/>
        </authorList>
    </citation>
    <scope>NUCLEOTIDE SEQUENCE [LARGE SCALE GENOMIC DNA]</scope>
    <source>
        <strain evidence="2 3">DSE2036</strain>
    </source>
</reference>
<dbReference type="AlphaFoldDB" id="A0A2V1DF53"/>
<feature type="region of interest" description="Disordered" evidence="1">
    <location>
        <begin position="169"/>
        <end position="190"/>
    </location>
</feature>
<name>A0A2V1DF53_9PLEO</name>
<dbReference type="STRING" id="97972.A0A2V1DF53"/>
<gene>
    <name evidence="2" type="ORF">DM02DRAFT_534595</name>
</gene>
<dbReference type="InterPro" id="IPR030547">
    <property type="entry name" value="XRCC2"/>
</dbReference>
<proteinExistence type="predicted"/>
<evidence type="ECO:0000313" key="2">
    <source>
        <dbReference type="EMBL" id="PVH96757.1"/>
    </source>
</evidence>